<dbReference type="EMBL" id="JAIRBA010000036">
    <property type="protein sequence ID" value="MCG2420211.1"/>
    <property type="molecule type" value="Genomic_DNA"/>
</dbReference>
<feature type="signal peptide" evidence="2">
    <location>
        <begin position="1"/>
        <end position="20"/>
    </location>
</feature>
<comment type="caution">
    <text evidence="4">The sequence shown here is derived from an EMBL/GenBank/DDBJ whole genome shotgun (WGS) entry which is preliminary data.</text>
</comment>
<feature type="chain" id="PRO_5040952400" evidence="2">
    <location>
        <begin position="21"/>
        <end position="440"/>
    </location>
</feature>
<proteinExistence type="predicted"/>
<keyword evidence="5" id="KW-1185">Reference proteome</keyword>
<feature type="domain" description="HYR" evidence="3">
    <location>
        <begin position="266"/>
        <end position="350"/>
    </location>
</feature>
<dbReference type="InterPro" id="IPR003410">
    <property type="entry name" value="HYR_dom"/>
</dbReference>
<accession>A0A9X1QYJ2</accession>
<evidence type="ECO:0000256" key="1">
    <source>
        <dbReference type="ARBA" id="ARBA00022737"/>
    </source>
</evidence>
<feature type="non-terminal residue" evidence="4">
    <location>
        <position position="440"/>
    </location>
</feature>
<evidence type="ECO:0000256" key="2">
    <source>
        <dbReference type="SAM" id="SignalP"/>
    </source>
</evidence>
<dbReference type="PANTHER" id="PTHR24273">
    <property type="entry name" value="FI04643P-RELATED"/>
    <property type="match status" value="1"/>
</dbReference>
<dbReference type="PROSITE" id="PS50825">
    <property type="entry name" value="HYR"/>
    <property type="match status" value="1"/>
</dbReference>
<evidence type="ECO:0000259" key="3">
    <source>
        <dbReference type="PROSITE" id="PS50825"/>
    </source>
</evidence>
<dbReference type="AlphaFoldDB" id="A0A9X1QYJ2"/>
<dbReference type="PANTHER" id="PTHR24273:SF32">
    <property type="entry name" value="HYALIN"/>
    <property type="match status" value="1"/>
</dbReference>
<evidence type="ECO:0000313" key="4">
    <source>
        <dbReference type="EMBL" id="MCG2420211.1"/>
    </source>
</evidence>
<evidence type="ECO:0000313" key="5">
    <source>
        <dbReference type="Proteomes" id="UP001139461"/>
    </source>
</evidence>
<dbReference type="Gene3D" id="2.60.120.380">
    <property type="match status" value="1"/>
</dbReference>
<keyword evidence="1" id="KW-0677">Repeat</keyword>
<gene>
    <name evidence="4" type="ORF">K8089_14370</name>
</gene>
<reference evidence="4" key="1">
    <citation type="submission" date="2021-09" db="EMBL/GenBank/DDBJ databases">
        <title>Genome of Aequorivita sp. strain F47161.</title>
        <authorList>
            <person name="Wang Y."/>
        </authorList>
    </citation>
    <scope>NUCLEOTIDE SEQUENCE</scope>
    <source>
        <strain evidence="4">F47161</strain>
    </source>
</reference>
<dbReference type="InterPro" id="IPR013783">
    <property type="entry name" value="Ig-like_fold"/>
</dbReference>
<dbReference type="Proteomes" id="UP001139461">
    <property type="component" value="Unassembled WGS sequence"/>
</dbReference>
<name>A0A9X1QYJ2_9FLAO</name>
<sequence>MKKITLTLLLLFFTVGSVFSQCIATSAYGSGTVSNASQTPVVFTTCNFAGERVTVTVATSGNYRFASSVSTDFLTFTDATNNVIASGITPLDVNVATSGTYRLHVYADAACTSESACRATSGMSLDPPPPPPANDLCSGAIELTADGTVPGTSTNATVDAPGACGGVSITAPGVWYYFDDVSGSGSAVTINTCSAVGYDTKLSVYTGACGALTCVTANDDATCAASGVRSEVTFTTDGSSRYYVLVHGYSSSSGNFELNISGFPVLSTGMPPTIICPANITANNAPGTCGAVVNFAGVAFDDEDGNISDDIVATPASGSTFAVGDTTVTLSVTDSDGNTETCDFIVTVVDNEDPVAVCQDITVDLDPVTGMATITAADLDNGSMDNCAIASMSLDVSSFDCSNVGPNTVTMTVTDTAGRTATCTSTVTVQDVTAPEVFCV</sequence>
<dbReference type="Pfam" id="PF02494">
    <property type="entry name" value="HYR"/>
    <property type="match status" value="1"/>
</dbReference>
<dbReference type="RefSeq" id="WP_237603991.1">
    <property type="nucleotide sequence ID" value="NZ_JAIRBA010000036.1"/>
</dbReference>
<dbReference type="Gene3D" id="2.60.40.10">
    <property type="entry name" value="Immunoglobulins"/>
    <property type="match status" value="2"/>
</dbReference>
<organism evidence="4 5">
    <name type="scientific">Aequorivita vitellina</name>
    <dbReference type="NCBI Taxonomy" id="2874475"/>
    <lineage>
        <taxon>Bacteria</taxon>
        <taxon>Pseudomonadati</taxon>
        <taxon>Bacteroidota</taxon>
        <taxon>Flavobacteriia</taxon>
        <taxon>Flavobacteriales</taxon>
        <taxon>Flavobacteriaceae</taxon>
        <taxon>Aequorivita</taxon>
    </lineage>
</organism>
<keyword evidence="2" id="KW-0732">Signal</keyword>
<protein>
    <submittedName>
        <fullName evidence="4">HYR domain-containing protein</fullName>
    </submittedName>
</protein>